<gene>
    <name evidence="4" type="ORF">MKZ38_002121</name>
</gene>
<feature type="region of interest" description="Disordered" evidence="2">
    <location>
        <begin position="717"/>
        <end position="797"/>
    </location>
</feature>
<accession>A0AAD5RPH4</accession>
<feature type="compositionally biased region" description="Polar residues" evidence="2">
    <location>
        <begin position="84"/>
        <end position="94"/>
    </location>
</feature>
<evidence type="ECO:0000256" key="1">
    <source>
        <dbReference type="SAM" id="Coils"/>
    </source>
</evidence>
<dbReference type="InterPro" id="IPR029191">
    <property type="entry name" value="Uds1"/>
</dbReference>
<feature type="region of interest" description="Disordered" evidence="2">
    <location>
        <begin position="68"/>
        <end position="106"/>
    </location>
</feature>
<proteinExistence type="predicted"/>
<reference evidence="4" key="1">
    <citation type="submission" date="2022-07" db="EMBL/GenBank/DDBJ databases">
        <title>Draft genome sequence of Zalerion maritima ATCC 34329, a (micro)plastics degrading marine fungus.</title>
        <authorList>
            <person name="Paco A."/>
            <person name="Goncalves M.F.M."/>
            <person name="Rocha-Santos T.A.P."/>
            <person name="Alves A."/>
        </authorList>
    </citation>
    <scope>NUCLEOTIDE SEQUENCE</scope>
    <source>
        <strain evidence="4">ATCC 34329</strain>
    </source>
</reference>
<feature type="region of interest" description="Disordered" evidence="2">
    <location>
        <begin position="223"/>
        <end position="311"/>
    </location>
</feature>
<evidence type="ECO:0000256" key="2">
    <source>
        <dbReference type="SAM" id="MobiDB-lite"/>
    </source>
</evidence>
<feature type="compositionally biased region" description="Pro residues" evidence="2">
    <location>
        <begin position="761"/>
        <end position="771"/>
    </location>
</feature>
<dbReference type="Pfam" id="PF15456">
    <property type="entry name" value="Uds1"/>
    <property type="match status" value="1"/>
</dbReference>
<dbReference type="Proteomes" id="UP001201980">
    <property type="component" value="Unassembled WGS sequence"/>
</dbReference>
<feature type="compositionally biased region" description="Polar residues" evidence="2">
    <location>
        <begin position="345"/>
        <end position="354"/>
    </location>
</feature>
<sequence>MPMAHIVKCMAPAEPDRSYISIPSPACSQSVDMVSSSCNHLNLNCPPSTTSIENTGVLDHQVHPLRIHLRSSSSPSTLTTRTLNPKQQSRQTASTPPPPASEKPFVWRMQSESSRKYQLFPKERSGCGKSLDPEQAFAMVMGQSGEKSDKPSVTSGLRLRIREHNLNRRRKISVPDLGPMTTVQEVAMDSPTIPGRPPLHERSISAPGTAWKQHHLAECMTASPTQEEHDVKIVPTSAKKADSQQNHPLSPKMLAPLVIPTQTSAALKRQGSINRIRSGSTPMESSRSRLDESPGPRAPFTPPSASAGPKSAITASMTIMTASTIPTPISAPAENRTSPKPWERGTSTTGTNTPDALATPRAETEPRSAPPVSFNGHRRQGSETGSIMDRGRPRKRSDSSNNNGPLLKRSGSKRSRSAERRAFEQLPKGWKGTEAINMLSPTEVTAIHKQALGQASRFEVLRKDDVDNLSRELRHLDERTEYLRRTYTSLRAGRRNLHGRICQYLRSPRTAKFSQESILKQEEALAELDTSIDDWVNKLEQAENRRTRVRQKLLEHVAAAAILPLSINENVAGVSQSLHLAMGIPSPTLNMNAGNIATPPRSPTKGGLESPKPSTSSSPQRVVAQVPSTIVEQPLVEEAAALSTVIQSDAKRADVESIRVYAGSEVYALLQDVENEITKMSNGDYSITPTKTTSKPPTETKLFDLNSISEEEHRQLHRARSHEMLSGLASKPNSATTTPTTATSTASNAMSRSSAASSLPLSPPAPLPPAKDTPNNDGPFLLSAAVFQPEKSTAAAS</sequence>
<dbReference type="EMBL" id="JAKWBI020000161">
    <property type="protein sequence ID" value="KAJ2901215.1"/>
    <property type="molecule type" value="Genomic_DNA"/>
</dbReference>
<feature type="compositionally biased region" description="Polar residues" evidence="2">
    <location>
        <begin position="260"/>
        <end position="285"/>
    </location>
</feature>
<evidence type="ECO:0000313" key="4">
    <source>
        <dbReference type="EMBL" id="KAJ2901215.1"/>
    </source>
</evidence>
<feature type="compositionally biased region" description="Polar residues" evidence="2">
    <location>
        <begin position="612"/>
        <end position="622"/>
    </location>
</feature>
<feature type="domain" description="Up-regulated during septation protein 1" evidence="3">
    <location>
        <begin position="447"/>
        <end position="562"/>
    </location>
</feature>
<dbReference type="AlphaFoldDB" id="A0AAD5RPH4"/>
<protein>
    <recommendedName>
        <fullName evidence="3">Up-regulated during septation protein 1 domain-containing protein</fullName>
    </recommendedName>
</protein>
<feature type="compositionally biased region" description="Low complexity" evidence="2">
    <location>
        <begin position="729"/>
        <end position="760"/>
    </location>
</feature>
<keyword evidence="5" id="KW-1185">Reference proteome</keyword>
<feature type="compositionally biased region" description="Low complexity" evidence="2">
    <location>
        <begin position="70"/>
        <end position="83"/>
    </location>
</feature>
<evidence type="ECO:0000313" key="5">
    <source>
        <dbReference type="Proteomes" id="UP001201980"/>
    </source>
</evidence>
<feature type="region of interest" description="Disordered" evidence="2">
    <location>
        <begin position="591"/>
        <end position="622"/>
    </location>
</feature>
<feature type="region of interest" description="Disordered" evidence="2">
    <location>
        <begin position="324"/>
        <end position="426"/>
    </location>
</feature>
<name>A0AAD5RPH4_9PEZI</name>
<keyword evidence="1" id="KW-0175">Coiled coil</keyword>
<feature type="coiled-coil region" evidence="1">
    <location>
        <begin position="525"/>
        <end position="559"/>
    </location>
</feature>
<evidence type="ECO:0000259" key="3">
    <source>
        <dbReference type="Pfam" id="PF15456"/>
    </source>
</evidence>
<comment type="caution">
    <text evidence="4">The sequence shown here is derived from an EMBL/GenBank/DDBJ whole genome shotgun (WGS) entry which is preliminary data.</text>
</comment>
<organism evidence="4 5">
    <name type="scientific">Zalerion maritima</name>
    <dbReference type="NCBI Taxonomy" id="339359"/>
    <lineage>
        <taxon>Eukaryota</taxon>
        <taxon>Fungi</taxon>
        <taxon>Dikarya</taxon>
        <taxon>Ascomycota</taxon>
        <taxon>Pezizomycotina</taxon>
        <taxon>Sordariomycetes</taxon>
        <taxon>Lulworthiomycetidae</taxon>
        <taxon>Lulworthiales</taxon>
        <taxon>Lulworthiaceae</taxon>
        <taxon>Zalerion</taxon>
    </lineage>
</organism>